<sequence length="279" mass="30858">MPIMIVFIALTVIPLIQTFYFSLTDYNGSSQEIHFVGFQNYSEVLASSELSQGLYFTLLFAFMHTIFTTVLAIPLAVTLNKRFFMRNFSRSMFFFLGVPSMAILGLVWRYIFSPLPNGAFNQLLGIFGAEPQPWLADATMAQWAIIFVSVWAGVGWHATLYIAYLQAIPGDLYEQAQIDGASSRQQFFHITLPQLVPAIVVSTFLLMTGGLKVYDMPFAMTGGGPGYATNTVTQSIVIQGVAQSQWGIGSALGVMFMLASLVVVMLQMFAARLISQRFA</sequence>
<evidence type="ECO:0000256" key="4">
    <source>
        <dbReference type="ARBA" id="ARBA00022692"/>
    </source>
</evidence>
<evidence type="ECO:0000256" key="5">
    <source>
        <dbReference type="ARBA" id="ARBA00022989"/>
    </source>
</evidence>
<evidence type="ECO:0000256" key="6">
    <source>
        <dbReference type="ARBA" id="ARBA00023136"/>
    </source>
</evidence>
<reference evidence="9 10" key="1">
    <citation type="submission" date="2016-10" db="EMBL/GenBank/DDBJ databases">
        <title>Actinomyces aegypiusis sp. nov., isolated from the Aegypius monachus in Qinghai Tibet Plateau China.</title>
        <authorList>
            <person name="Wang Y."/>
        </authorList>
    </citation>
    <scope>NUCLEOTIDE SEQUENCE [LARGE SCALE GENOMIC DNA]</scope>
    <source>
        <strain evidence="9 10">VUL4_3</strain>
    </source>
</reference>
<dbReference type="STRING" id="1912795.BK816_07780"/>
<keyword evidence="5 7" id="KW-1133">Transmembrane helix</keyword>
<feature type="transmembrane region" description="Helical" evidence="7">
    <location>
        <begin position="91"/>
        <end position="111"/>
    </location>
</feature>
<dbReference type="PANTHER" id="PTHR30193:SF37">
    <property type="entry name" value="INNER MEMBRANE ABC TRANSPORTER PERMEASE PROTEIN YCJO"/>
    <property type="match status" value="1"/>
</dbReference>
<evidence type="ECO:0000256" key="1">
    <source>
        <dbReference type="ARBA" id="ARBA00004651"/>
    </source>
</evidence>
<evidence type="ECO:0000256" key="3">
    <source>
        <dbReference type="ARBA" id="ARBA00022475"/>
    </source>
</evidence>
<evidence type="ECO:0000259" key="8">
    <source>
        <dbReference type="PROSITE" id="PS50928"/>
    </source>
</evidence>
<dbReference type="Gene3D" id="1.10.3720.10">
    <property type="entry name" value="MetI-like"/>
    <property type="match status" value="1"/>
</dbReference>
<dbReference type="InterPro" id="IPR000515">
    <property type="entry name" value="MetI-like"/>
</dbReference>
<feature type="transmembrane region" description="Helical" evidence="7">
    <location>
        <begin position="186"/>
        <end position="207"/>
    </location>
</feature>
<evidence type="ECO:0000256" key="2">
    <source>
        <dbReference type="ARBA" id="ARBA00022448"/>
    </source>
</evidence>
<evidence type="ECO:0000313" key="10">
    <source>
        <dbReference type="Proteomes" id="UP000176288"/>
    </source>
</evidence>
<dbReference type="Proteomes" id="UP000176288">
    <property type="component" value="Chromosome"/>
</dbReference>
<keyword evidence="3" id="KW-1003">Cell membrane</keyword>
<dbReference type="PANTHER" id="PTHR30193">
    <property type="entry name" value="ABC TRANSPORTER PERMEASE PROTEIN"/>
    <property type="match status" value="1"/>
</dbReference>
<feature type="transmembrane region" description="Helical" evidence="7">
    <location>
        <begin position="251"/>
        <end position="274"/>
    </location>
</feature>
<evidence type="ECO:0000256" key="7">
    <source>
        <dbReference type="RuleBase" id="RU363032"/>
    </source>
</evidence>
<name>A0A1D9MMK1_9ACTO</name>
<keyword evidence="10" id="KW-1185">Reference proteome</keyword>
<dbReference type="EMBL" id="CP017812">
    <property type="protein sequence ID" value="AOZ73536.1"/>
    <property type="molecule type" value="Genomic_DNA"/>
</dbReference>
<comment type="similarity">
    <text evidence="7">Belongs to the binding-protein-dependent transport system permease family.</text>
</comment>
<keyword evidence="6 7" id="KW-0472">Membrane</keyword>
<feature type="domain" description="ABC transmembrane type-1" evidence="8">
    <location>
        <begin position="54"/>
        <end position="267"/>
    </location>
</feature>
<feature type="transmembrane region" description="Helical" evidence="7">
    <location>
        <begin position="143"/>
        <end position="165"/>
    </location>
</feature>
<protein>
    <submittedName>
        <fullName evidence="9">ABC transporter permease</fullName>
    </submittedName>
</protein>
<feature type="transmembrane region" description="Helical" evidence="7">
    <location>
        <begin position="54"/>
        <end position="79"/>
    </location>
</feature>
<dbReference type="SUPFAM" id="SSF161098">
    <property type="entry name" value="MetI-like"/>
    <property type="match status" value="1"/>
</dbReference>
<dbReference type="AlphaFoldDB" id="A0A1D9MMK1"/>
<keyword evidence="2 7" id="KW-0813">Transport</keyword>
<comment type="subcellular location">
    <subcellularLocation>
        <location evidence="1 7">Cell membrane</location>
        <topology evidence="1 7">Multi-pass membrane protein</topology>
    </subcellularLocation>
</comment>
<dbReference type="InterPro" id="IPR051393">
    <property type="entry name" value="ABC_transporter_permease"/>
</dbReference>
<evidence type="ECO:0000313" key="9">
    <source>
        <dbReference type="EMBL" id="AOZ73536.1"/>
    </source>
</evidence>
<dbReference type="Pfam" id="PF00528">
    <property type="entry name" value="BPD_transp_1"/>
    <property type="match status" value="1"/>
</dbReference>
<dbReference type="GO" id="GO:0055085">
    <property type="term" value="P:transmembrane transport"/>
    <property type="evidence" value="ECO:0007669"/>
    <property type="project" value="InterPro"/>
</dbReference>
<accession>A0A1D9MMK1</accession>
<dbReference type="KEGG" id="avu:BK816_07780"/>
<organism evidence="9 10">
    <name type="scientific">Boudabousia tangfeifanii</name>
    <dbReference type="NCBI Taxonomy" id="1912795"/>
    <lineage>
        <taxon>Bacteria</taxon>
        <taxon>Bacillati</taxon>
        <taxon>Actinomycetota</taxon>
        <taxon>Actinomycetes</taxon>
        <taxon>Actinomycetales</taxon>
        <taxon>Actinomycetaceae</taxon>
        <taxon>Boudabousia</taxon>
    </lineage>
</organism>
<dbReference type="PROSITE" id="PS50928">
    <property type="entry name" value="ABC_TM1"/>
    <property type="match status" value="1"/>
</dbReference>
<keyword evidence="4 7" id="KW-0812">Transmembrane</keyword>
<gene>
    <name evidence="9" type="ORF">BK816_07780</name>
</gene>
<proteinExistence type="inferred from homology"/>
<dbReference type="InterPro" id="IPR035906">
    <property type="entry name" value="MetI-like_sf"/>
</dbReference>
<dbReference type="CDD" id="cd06261">
    <property type="entry name" value="TM_PBP2"/>
    <property type="match status" value="1"/>
</dbReference>
<dbReference type="GO" id="GO:0005886">
    <property type="term" value="C:plasma membrane"/>
    <property type="evidence" value="ECO:0007669"/>
    <property type="project" value="UniProtKB-SubCell"/>
</dbReference>